<evidence type="ECO:0000259" key="1">
    <source>
        <dbReference type="Pfam" id="PF09452"/>
    </source>
</evidence>
<dbReference type="Gene3D" id="6.10.250.1830">
    <property type="match status" value="1"/>
</dbReference>
<accession>A0ABX6F0W7</accession>
<feature type="domain" description="Multivesicular body sorting factor 12" evidence="1">
    <location>
        <begin position="5"/>
        <end position="92"/>
    </location>
</feature>
<dbReference type="EMBL" id="CP015059">
    <property type="protein sequence ID" value="QGN17485.1"/>
    <property type="molecule type" value="Genomic_DNA"/>
</dbReference>
<protein>
    <submittedName>
        <fullName evidence="2">Mvb12 super family protein</fullName>
    </submittedName>
</protein>
<organism evidence="2 3">
    <name type="scientific">Kluyveromyces marxianus</name>
    <name type="common">Yeast</name>
    <name type="synonym">Candida kefyr</name>
    <dbReference type="NCBI Taxonomy" id="4911"/>
    <lineage>
        <taxon>Eukaryota</taxon>
        <taxon>Fungi</taxon>
        <taxon>Dikarya</taxon>
        <taxon>Ascomycota</taxon>
        <taxon>Saccharomycotina</taxon>
        <taxon>Saccharomycetes</taxon>
        <taxon>Saccharomycetales</taxon>
        <taxon>Saccharomycetaceae</taxon>
        <taxon>Kluyveromyces</taxon>
    </lineage>
</organism>
<dbReference type="InterPro" id="IPR019014">
    <property type="entry name" value="Mvb12"/>
</dbReference>
<name>A0ABX6F0W7_KLUMA</name>
<dbReference type="Proteomes" id="UP000422736">
    <property type="component" value="Chromosome 6"/>
</dbReference>
<keyword evidence="3" id="KW-1185">Reference proteome</keyword>
<proteinExistence type="predicted"/>
<evidence type="ECO:0000313" key="3">
    <source>
        <dbReference type="Proteomes" id="UP000422736"/>
    </source>
</evidence>
<reference evidence="2 3" key="1">
    <citation type="submission" date="2016-03" db="EMBL/GenBank/DDBJ databases">
        <title>How can Kluyveromyces marxianus grow so fast - potential evolutionary course in Saccharomyces Complex revealed by comparative genomics.</title>
        <authorList>
            <person name="Mo W."/>
            <person name="Lu W."/>
            <person name="Yang X."/>
            <person name="Qi J."/>
            <person name="Lv H."/>
        </authorList>
    </citation>
    <scope>NUCLEOTIDE SEQUENCE [LARGE SCALE GENOMIC DNA]</scope>
    <source>
        <strain evidence="2 3">FIM1</strain>
    </source>
</reference>
<evidence type="ECO:0000313" key="2">
    <source>
        <dbReference type="EMBL" id="QGN17485.1"/>
    </source>
</evidence>
<dbReference type="Pfam" id="PF09452">
    <property type="entry name" value="Mvb12"/>
    <property type="match status" value="1"/>
</dbReference>
<gene>
    <name evidence="2" type="primary">MVB12</name>
    <name evidence="2" type="ORF">FIM1_4221</name>
</gene>
<sequence>MDQYLRKVVLYHSLESSEKWPKARRKLNLGSLQVMPDAGTQELAQVAQICDGLSQELENRRKSEQQFDQWYQETYLASKPKGLLEQLAPKRRA</sequence>